<protein>
    <submittedName>
        <fullName evidence="2">FtsH-binding integral membrane protein</fullName>
    </submittedName>
</protein>
<keyword evidence="1" id="KW-0812">Transmembrane</keyword>
<reference evidence="2" key="1">
    <citation type="submission" date="2023-07" db="EMBL/GenBank/DDBJ databases">
        <title>Sorghum-associated microbial communities from plants grown in Nebraska, USA.</title>
        <authorList>
            <person name="Schachtman D."/>
        </authorList>
    </citation>
    <scope>NUCLEOTIDE SEQUENCE</scope>
    <source>
        <strain evidence="2">DS3754</strain>
    </source>
</reference>
<evidence type="ECO:0000313" key="2">
    <source>
        <dbReference type="EMBL" id="MDP9895621.1"/>
    </source>
</evidence>
<keyword evidence="1" id="KW-1133">Transmembrane helix</keyword>
<accession>A0AAW8D6X6</accession>
<sequence>MDELIGLLFAILFWRALLAALCGLAVGMLATQIFPGFGTGAVATVTLLALLGGVMWHASAIAAAAPSDAPKAEQQPISQPIAFLGIALVGLLLGGVYDYLLSSGLIALSVLIVSSIVLVSVGGAITKTPVYFKDLLFIVTALVTGSVTPWAIVTLLS</sequence>
<comment type="caution">
    <text evidence="2">The sequence shown here is derived from an EMBL/GenBank/DDBJ whole genome shotgun (WGS) entry which is preliminary data.</text>
</comment>
<dbReference type="EMBL" id="JAUSRD010000013">
    <property type="protein sequence ID" value="MDP9895621.1"/>
    <property type="molecule type" value="Genomic_DNA"/>
</dbReference>
<evidence type="ECO:0000256" key="1">
    <source>
        <dbReference type="SAM" id="Phobius"/>
    </source>
</evidence>
<feature type="transmembrane region" description="Helical" evidence="1">
    <location>
        <begin position="77"/>
        <end position="97"/>
    </location>
</feature>
<feature type="transmembrane region" description="Helical" evidence="1">
    <location>
        <begin position="135"/>
        <end position="156"/>
    </location>
</feature>
<keyword evidence="1" id="KW-0472">Membrane</keyword>
<dbReference type="Proteomes" id="UP001242045">
    <property type="component" value="Unassembled WGS sequence"/>
</dbReference>
<gene>
    <name evidence="2" type="ORF">J2W31_004748</name>
</gene>
<dbReference type="RefSeq" id="WP_307686232.1">
    <property type="nucleotide sequence ID" value="NZ_JAUSRD010000013.1"/>
</dbReference>
<feature type="transmembrane region" description="Helical" evidence="1">
    <location>
        <begin position="43"/>
        <end position="65"/>
    </location>
</feature>
<organism evidence="2 3">
    <name type="scientific">Variovorax boronicumulans</name>
    <dbReference type="NCBI Taxonomy" id="436515"/>
    <lineage>
        <taxon>Bacteria</taxon>
        <taxon>Pseudomonadati</taxon>
        <taxon>Pseudomonadota</taxon>
        <taxon>Betaproteobacteria</taxon>
        <taxon>Burkholderiales</taxon>
        <taxon>Comamonadaceae</taxon>
        <taxon>Variovorax</taxon>
    </lineage>
</organism>
<evidence type="ECO:0000313" key="3">
    <source>
        <dbReference type="Proteomes" id="UP001242045"/>
    </source>
</evidence>
<feature type="transmembrane region" description="Helical" evidence="1">
    <location>
        <begin position="103"/>
        <end position="123"/>
    </location>
</feature>
<proteinExistence type="predicted"/>
<name>A0AAW8D6X6_9BURK</name>
<dbReference type="AlphaFoldDB" id="A0AAW8D6X6"/>